<gene>
    <name evidence="1" type="ORF">GDO81_000167</name>
</gene>
<keyword evidence="2" id="KW-1185">Reference proteome</keyword>
<proteinExistence type="predicted"/>
<dbReference type="EMBL" id="WNYA01000001">
    <property type="protein sequence ID" value="KAG8591407.1"/>
    <property type="molecule type" value="Genomic_DNA"/>
</dbReference>
<comment type="caution">
    <text evidence="1">The sequence shown here is derived from an EMBL/GenBank/DDBJ whole genome shotgun (WGS) entry which is preliminary data.</text>
</comment>
<sequence length="94" mass="11255">MFLLTPRASLITEIKPLTVASRVQMFLFFYVKRQMNSPDIISLLSSARSHRSPMEEENANFHMRSFHVSFLQFLRFYDCYPWMDCKNNKTFHVL</sequence>
<dbReference type="Proteomes" id="UP000824782">
    <property type="component" value="Unassembled WGS sequence"/>
</dbReference>
<evidence type="ECO:0000313" key="2">
    <source>
        <dbReference type="Proteomes" id="UP000824782"/>
    </source>
</evidence>
<name>A0AAV7D5U4_ENGPU</name>
<organism evidence="1 2">
    <name type="scientific">Engystomops pustulosus</name>
    <name type="common">Tungara frog</name>
    <name type="synonym">Physalaemus pustulosus</name>
    <dbReference type="NCBI Taxonomy" id="76066"/>
    <lineage>
        <taxon>Eukaryota</taxon>
        <taxon>Metazoa</taxon>
        <taxon>Chordata</taxon>
        <taxon>Craniata</taxon>
        <taxon>Vertebrata</taxon>
        <taxon>Euteleostomi</taxon>
        <taxon>Amphibia</taxon>
        <taxon>Batrachia</taxon>
        <taxon>Anura</taxon>
        <taxon>Neobatrachia</taxon>
        <taxon>Hyloidea</taxon>
        <taxon>Leptodactylidae</taxon>
        <taxon>Leiuperinae</taxon>
        <taxon>Engystomops</taxon>
    </lineage>
</organism>
<protein>
    <submittedName>
        <fullName evidence="1">Uncharacterized protein</fullName>
    </submittedName>
</protein>
<accession>A0AAV7D5U4</accession>
<dbReference type="AlphaFoldDB" id="A0AAV7D5U4"/>
<evidence type="ECO:0000313" key="1">
    <source>
        <dbReference type="EMBL" id="KAG8591407.1"/>
    </source>
</evidence>
<reference evidence="1" key="1">
    <citation type="thesis" date="2020" institute="ProQuest LLC" country="789 East Eisenhower Parkway, Ann Arbor, MI, USA">
        <title>Comparative Genomics and Chromosome Evolution.</title>
        <authorList>
            <person name="Mudd A.B."/>
        </authorList>
    </citation>
    <scope>NUCLEOTIDE SEQUENCE</scope>
    <source>
        <strain evidence="1">237g6f4</strain>
        <tissue evidence="1">Blood</tissue>
    </source>
</reference>